<feature type="compositionally biased region" description="Polar residues" evidence="1">
    <location>
        <begin position="245"/>
        <end position="261"/>
    </location>
</feature>
<proteinExistence type="predicted"/>
<gene>
    <name evidence="4" type="ORF">DPMN_052531</name>
</gene>
<keyword evidence="2" id="KW-0472">Membrane</keyword>
<feature type="transmembrane region" description="Helical" evidence="2">
    <location>
        <begin position="134"/>
        <end position="157"/>
    </location>
</feature>
<organism evidence="4 5">
    <name type="scientific">Dreissena polymorpha</name>
    <name type="common">Zebra mussel</name>
    <name type="synonym">Mytilus polymorpha</name>
    <dbReference type="NCBI Taxonomy" id="45954"/>
    <lineage>
        <taxon>Eukaryota</taxon>
        <taxon>Metazoa</taxon>
        <taxon>Spiralia</taxon>
        <taxon>Lophotrochozoa</taxon>
        <taxon>Mollusca</taxon>
        <taxon>Bivalvia</taxon>
        <taxon>Autobranchia</taxon>
        <taxon>Heteroconchia</taxon>
        <taxon>Euheterodonta</taxon>
        <taxon>Imparidentia</taxon>
        <taxon>Neoheterodontei</taxon>
        <taxon>Myida</taxon>
        <taxon>Dreissenoidea</taxon>
        <taxon>Dreissenidae</taxon>
        <taxon>Dreissena</taxon>
    </lineage>
</organism>
<feature type="chain" id="PRO_5038393802" evidence="3">
    <location>
        <begin position="18"/>
        <end position="272"/>
    </location>
</feature>
<feature type="region of interest" description="Disordered" evidence="1">
    <location>
        <begin position="212"/>
        <end position="261"/>
    </location>
</feature>
<evidence type="ECO:0000313" key="5">
    <source>
        <dbReference type="Proteomes" id="UP000828390"/>
    </source>
</evidence>
<feature type="region of interest" description="Disordered" evidence="1">
    <location>
        <begin position="171"/>
        <end position="192"/>
    </location>
</feature>
<name>A0A9D4CKL2_DREPO</name>
<evidence type="ECO:0000313" key="4">
    <source>
        <dbReference type="EMBL" id="KAH3726662.1"/>
    </source>
</evidence>
<keyword evidence="5" id="KW-1185">Reference proteome</keyword>
<dbReference type="AlphaFoldDB" id="A0A9D4CKL2"/>
<keyword evidence="3" id="KW-0732">Signal</keyword>
<dbReference type="EMBL" id="JAIWYP010000012">
    <property type="protein sequence ID" value="KAH3726662.1"/>
    <property type="molecule type" value="Genomic_DNA"/>
</dbReference>
<reference evidence="4" key="1">
    <citation type="journal article" date="2019" name="bioRxiv">
        <title>The Genome of the Zebra Mussel, Dreissena polymorpha: A Resource for Invasive Species Research.</title>
        <authorList>
            <person name="McCartney M.A."/>
            <person name="Auch B."/>
            <person name="Kono T."/>
            <person name="Mallez S."/>
            <person name="Zhang Y."/>
            <person name="Obille A."/>
            <person name="Becker A."/>
            <person name="Abrahante J.E."/>
            <person name="Garbe J."/>
            <person name="Badalamenti J.P."/>
            <person name="Herman A."/>
            <person name="Mangelson H."/>
            <person name="Liachko I."/>
            <person name="Sullivan S."/>
            <person name="Sone E.D."/>
            <person name="Koren S."/>
            <person name="Silverstein K.A.T."/>
            <person name="Beckman K.B."/>
            <person name="Gohl D.M."/>
        </authorList>
    </citation>
    <scope>NUCLEOTIDE SEQUENCE</scope>
    <source>
        <strain evidence="4">Duluth1</strain>
        <tissue evidence="4">Whole animal</tissue>
    </source>
</reference>
<dbReference type="Proteomes" id="UP000828390">
    <property type="component" value="Unassembled WGS sequence"/>
</dbReference>
<evidence type="ECO:0000256" key="3">
    <source>
        <dbReference type="SAM" id="SignalP"/>
    </source>
</evidence>
<evidence type="ECO:0000256" key="1">
    <source>
        <dbReference type="SAM" id="MobiDB-lite"/>
    </source>
</evidence>
<keyword evidence="2" id="KW-1133">Transmembrane helix</keyword>
<reference evidence="4" key="2">
    <citation type="submission" date="2020-11" db="EMBL/GenBank/DDBJ databases">
        <authorList>
            <person name="McCartney M.A."/>
            <person name="Auch B."/>
            <person name="Kono T."/>
            <person name="Mallez S."/>
            <person name="Becker A."/>
            <person name="Gohl D.M."/>
            <person name="Silverstein K.A.T."/>
            <person name="Koren S."/>
            <person name="Bechman K.B."/>
            <person name="Herman A."/>
            <person name="Abrahante J.E."/>
            <person name="Garbe J."/>
        </authorList>
    </citation>
    <scope>NUCLEOTIDE SEQUENCE</scope>
    <source>
        <strain evidence="4">Duluth1</strain>
        <tissue evidence="4">Whole animal</tissue>
    </source>
</reference>
<feature type="compositionally biased region" description="Polar residues" evidence="1">
    <location>
        <begin position="178"/>
        <end position="192"/>
    </location>
</feature>
<sequence>MKFTVLTLACYFQLTFSAPTAIRCGTTWCENVGYESCIRPPEIRSEQDSDCYSCDKLALVGDPCDPVNSRLGCVLYCIDKAKENENQIWNQSQEAMNLTWQNLVKEKDNNITLFYNSAVDYARRVKDANRKMQLYFVLFVTTLVALCLIVPVVVMWVRWKYRRYQQVGTINEEDPGEHSTTSGPYSETQSELAQSVDESIVRPIESVIEVTDVVSRETTEDGEKDSQNDPTIQSDVEDFRDGRLNNISPQQNDMPSLYTGSRTPFTVNSEII</sequence>
<feature type="compositionally biased region" description="Basic and acidic residues" evidence="1">
    <location>
        <begin position="214"/>
        <end position="227"/>
    </location>
</feature>
<protein>
    <submittedName>
        <fullName evidence="4">Uncharacterized protein</fullName>
    </submittedName>
</protein>
<evidence type="ECO:0000256" key="2">
    <source>
        <dbReference type="SAM" id="Phobius"/>
    </source>
</evidence>
<accession>A0A9D4CKL2</accession>
<keyword evidence="2" id="KW-0812">Transmembrane</keyword>
<comment type="caution">
    <text evidence="4">The sequence shown here is derived from an EMBL/GenBank/DDBJ whole genome shotgun (WGS) entry which is preliminary data.</text>
</comment>
<feature type="signal peptide" evidence="3">
    <location>
        <begin position="1"/>
        <end position="17"/>
    </location>
</feature>